<keyword evidence="5" id="KW-1185">Reference proteome</keyword>
<dbReference type="InterPro" id="IPR035940">
    <property type="entry name" value="CAP_sf"/>
</dbReference>
<dbReference type="InterPro" id="IPR014044">
    <property type="entry name" value="CAP_dom"/>
</dbReference>
<protein>
    <recommendedName>
        <fullName evidence="3">ShKT domain-containing protein</fullName>
    </recommendedName>
</protein>
<organism evidence="4 5">
    <name type="scientific">Clavelina lepadiformis</name>
    <name type="common">Light-bulb sea squirt</name>
    <name type="synonym">Ascidia lepadiformis</name>
    <dbReference type="NCBI Taxonomy" id="159417"/>
    <lineage>
        <taxon>Eukaryota</taxon>
        <taxon>Metazoa</taxon>
        <taxon>Chordata</taxon>
        <taxon>Tunicata</taxon>
        <taxon>Ascidiacea</taxon>
        <taxon>Aplousobranchia</taxon>
        <taxon>Clavelinidae</taxon>
        <taxon>Clavelina</taxon>
    </lineage>
</organism>
<gene>
    <name evidence="4" type="ORF">CVLEPA_LOCUS1159</name>
</gene>
<sequence length="475" mass="52747">MNIWTLLAFAALAPMQQVFGNFLRQILYSRLNGQLYQTGSEKSCSVCQDRSRWCGFSQLLSFCNRTSFLSIVVKTQCPSSCGTCKPCSENMKHEECVSETECQDSSNMCQIFLAPNYCQHEIYGQQVREKCKRSCGVCTICANFLSNTMSISRCTSDCKDRHSSCPHWAKLGYCQNDSEHLDWMQSNCNLSCDVCSRCDGSSTSQHLEFGNLRPSAPHALSPNLRPNVPLTLSPEPDKNTVICDRNPHPGSSIAAQCLNAHNYYRCLHGVQPLRYDKELEISAQAYANGVSTSSFLTHSRAGIDRALDVGENLAYKSDGRLTVNDAVVGWYAKGLDYDYDTSPKGLGTDSFLQIIWRETSSVACAVKQFNSQTFVVAQYRIRAEKERNVFTNIRSPIAEVCEAICRFGVCNGHDGNDSSCSCSGYGSSGSPQCQGHCVIYCPRPEHFRGAWEESCEGSRECSCDVLPSFSRPPRS</sequence>
<feature type="domain" description="ShKT" evidence="3">
    <location>
        <begin position="158"/>
        <end position="195"/>
    </location>
</feature>
<evidence type="ECO:0000259" key="3">
    <source>
        <dbReference type="PROSITE" id="PS51670"/>
    </source>
</evidence>
<name>A0ABP0F011_CLALP</name>
<feature type="chain" id="PRO_5045084584" description="ShKT domain-containing protein" evidence="2">
    <location>
        <begin position="21"/>
        <end position="475"/>
    </location>
</feature>
<keyword evidence="2" id="KW-0732">Signal</keyword>
<evidence type="ECO:0000256" key="2">
    <source>
        <dbReference type="SAM" id="SignalP"/>
    </source>
</evidence>
<dbReference type="InterPro" id="IPR003582">
    <property type="entry name" value="ShKT_dom"/>
</dbReference>
<comment type="caution">
    <text evidence="1">Lacks conserved residue(s) required for the propagation of feature annotation.</text>
</comment>
<proteinExistence type="predicted"/>
<dbReference type="PANTHER" id="PTHR10334">
    <property type="entry name" value="CYSTEINE-RICH SECRETORY PROTEIN-RELATED"/>
    <property type="match status" value="1"/>
</dbReference>
<dbReference type="SMART" id="SM00254">
    <property type="entry name" value="ShKT"/>
    <property type="match status" value="3"/>
</dbReference>
<dbReference type="SMART" id="SM00198">
    <property type="entry name" value="SCP"/>
    <property type="match status" value="1"/>
</dbReference>
<feature type="signal peptide" evidence="2">
    <location>
        <begin position="1"/>
        <end position="20"/>
    </location>
</feature>
<evidence type="ECO:0000256" key="1">
    <source>
        <dbReference type="PROSITE-ProRule" id="PRU01005"/>
    </source>
</evidence>
<dbReference type="Gene3D" id="1.10.10.1940">
    <property type="match status" value="1"/>
</dbReference>
<dbReference type="Pfam" id="PF00188">
    <property type="entry name" value="CAP"/>
    <property type="match status" value="1"/>
</dbReference>
<dbReference type="Gene3D" id="3.40.33.10">
    <property type="entry name" value="CAP"/>
    <property type="match status" value="1"/>
</dbReference>
<evidence type="ECO:0000313" key="5">
    <source>
        <dbReference type="Proteomes" id="UP001642483"/>
    </source>
</evidence>
<feature type="domain" description="ShKT" evidence="3">
    <location>
        <begin position="47"/>
        <end position="84"/>
    </location>
</feature>
<comment type="caution">
    <text evidence="4">The sequence shown here is derived from an EMBL/GenBank/DDBJ whole genome shotgun (WGS) entry which is preliminary data.</text>
</comment>
<dbReference type="InterPro" id="IPR001283">
    <property type="entry name" value="CRISP-related"/>
</dbReference>
<dbReference type="SUPFAM" id="SSF55797">
    <property type="entry name" value="PR-1-like"/>
    <property type="match status" value="1"/>
</dbReference>
<evidence type="ECO:0000313" key="4">
    <source>
        <dbReference type="EMBL" id="CAK8672171.1"/>
    </source>
</evidence>
<reference evidence="4 5" key="1">
    <citation type="submission" date="2024-02" db="EMBL/GenBank/DDBJ databases">
        <authorList>
            <person name="Daric V."/>
            <person name="Darras S."/>
        </authorList>
    </citation>
    <scope>NUCLEOTIDE SEQUENCE [LARGE SCALE GENOMIC DNA]</scope>
</reference>
<dbReference type="Pfam" id="PF01549">
    <property type="entry name" value="ShK"/>
    <property type="match status" value="3"/>
</dbReference>
<dbReference type="Proteomes" id="UP001642483">
    <property type="component" value="Unassembled WGS sequence"/>
</dbReference>
<accession>A0ABP0F011</accession>
<dbReference type="EMBL" id="CAWYQH010000001">
    <property type="protein sequence ID" value="CAK8672171.1"/>
    <property type="molecule type" value="Genomic_DNA"/>
</dbReference>
<dbReference type="PROSITE" id="PS51670">
    <property type="entry name" value="SHKT"/>
    <property type="match status" value="3"/>
</dbReference>
<feature type="domain" description="ShKT" evidence="3">
    <location>
        <begin position="102"/>
        <end position="138"/>
    </location>
</feature>